<protein>
    <submittedName>
        <fullName evidence="2">Uncharacterized protein</fullName>
    </submittedName>
</protein>
<reference evidence="2 3" key="1">
    <citation type="submission" date="2014-02" db="EMBL/GenBank/DDBJ databases">
        <authorList>
            <person name="Sears C."/>
            <person name="Carroll K."/>
            <person name="Sack B.R."/>
            <person name="Qadri F."/>
            <person name="Myers L.L."/>
            <person name="Chung G.-T."/>
            <person name="Escheverria P."/>
            <person name="Fraser C.M."/>
            <person name="Sadzewicz L."/>
            <person name="Shefchek K.A."/>
            <person name="Tallon L."/>
            <person name="Das S.P."/>
            <person name="Daugherty S."/>
            <person name="Mongodin E.F."/>
        </authorList>
    </citation>
    <scope>NUCLEOTIDE SEQUENCE [LARGE SCALE GENOMIC DNA]</scope>
    <source>
        <strain evidence="2 3">1007-1-F #10</strain>
    </source>
</reference>
<organism evidence="2 3">
    <name type="scientific">Bacteroides fragilis str. 1007-1-F #10</name>
    <dbReference type="NCBI Taxonomy" id="1339295"/>
    <lineage>
        <taxon>Bacteria</taxon>
        <taxon>Pseudomonadati</taxon>
        <taxon>Bacteroidota</taxon>
        <taxon>Bacteroidia</taxon>
        <taxon>Bacteroidales</taxon>
        <taxon>Bacteroidaceae</taxon>
        <taxon>Bacteroides</taxon>
    </lineage>
</organism>
<evidence type="ECO:0000313" key="2">
    <source>
        <dbReference type="EMBL" id="EYA13651.1"/>
    </source>
</evidence>
<sequence length="42" mass="4197">MNGAGAGGRLVAKRGGAAGTSQLGSRRQRYSDVRVSFGLSSG</sequence>
<evidence type="ECO:0000313" key="3">
    <source>
        <dbReference type="Proteomes" id="UP000022433"/>
    </source>
</evidence>
<gene>
    <name evidence="2" type="ORF">M104_3194</name>
</gene>
<dbReference type="EMBL" id="JGEA01000029">
    <property type="protein sequence ID" value="EYA13651.1"/>
    <property type="molecule type" value="Genomic_DNA"/>
</dbReference>
<evidence type="ECO:0000256" key="1">
    <source>
        <dbReference type="SAM" id="MobiDB-lite"/>
    </source>
</evidence>
<dbReference type="AlphaFoldDB" id="A0AAN4MXG8"/>
<name>A0AAN4MXG8_BACFG</name>
<feature type="region of interest" description="Disordered" evidence="1">
    <location>
        <begin position="1"/>
        <end position="28"/>
    </location>
</feature>
<accession>A0AAN4MXG8</accession>
<comment type="caution">
    <text evidence="2">The sequence shown here is derived from an EMBL/GenBank/DDBJ whole genome shotgun (WGS) entry which is preliminary data.</text>
</comment>
<proteinExistence type="predicted"/>
<dbReference type="Proteomes" id="UP000022433">
    <property type="component" value="Unassembled WGS sequence"/>
</dbReference>